<evidence type="ECO:0000256" key="4">
    <source>
        <dbReference type="ARBA" id="ARBA00022729"/>
    </source>
</evidence>
<organism evidence="10 11">
    <name type="scientific">Plasmodium vivax India VII</name>
    <dbReference type="NCBI Taxonomy" id="1077284"/>
    <lineage>
        <taxon>Eukaryota</taxon>
        <taxon>Sar</taxon>
        <taxon>Alveolata</taxon>
        <taxon>Apicomplexa</taxon>
        <taxon>Aconoidasida</taxon>
        <taxon>Haemosporida</taxon>
        <taxon>Plasmodiidae</taxon>
        <taxon>Plasmodium</taxon>
        <taxon>Plasmodium (Plasmodium)</taxon>
    </lineage>
</organism>
<dbReference type="EMBL" id="KQ234166">
    <property type="protein sequence ID" value="KMZ82602.1"/>
    <property type="molecule type" value="Genomic_DNA"/>
</dbReference>
<evidence type="ECO:0000313" key="11">
    <source>
        <dbReference type="Proteomes" id="UP000053562"/>
    </source>
</evidence>
<dbReference type="GO" id="GO:0005886">
    <property type="term" value="C:plasma membrane"/>
    <property type="evidence" value="ECO:0007669"/>
    <property type="project" value="UniProtKB-SubCell"/>
</dbReference>
<dbReference type="InterPro" id="IPR038160">
    <property type="entry name" value="6_CYS_dom_sf"/>
</dbReference>
<dbReference type="InterPro" id="IPR010884">
    <property type="entry name" value="6_CYS_dom"/>
</dbReference>
<evidence type="ECO:0000259" key="9">
    <source>
        <dbReference type="PROSITE" id="PS51701"/>
    </source>
</evidence>
<feature type="region of interest" description="Disordered" evidence="8">
    <location>
        <begin position="332"/>
        <end position="368"/>
    </location>
</feature>
<feature type="domain" description="6-Cys" evidence="9">
    <location>
        <begin position="29"/>
        <end position="177"/>
    </location>
</feature>
<evidence type="ECO:0000256" key="5">
    <source>
        <dbReference type="ARBA" id="ARBA00023136"/>
    </source>
</evidence>
<dbReference type="GO" id="GO:0009986">
    <property type="term" value="C:cell surface"/>
    <property type="evidence" value="ECO:0007669"/>
    <property type="project" value="UniProtKB-SubCell"/>
</dbReference>
<dbReference type="Pfam" id="PF07422">
    <property type="entry name" value="s48_45"/>
    <property type="match status" value="1"/>
</dbReference>
<dbReference type="PROSITE" id="PS51701">
    <property type="entry name" value="6_CYS"/>
    <property type="match status" value="2"/>
</dbReference>
<keyword evidence="7" id="KW-0325">Glycoprotein</keyword>
<keyword evidence="5" id="KW-0472">Membrane</keyword>
<evidence type="ECO:0000256" key="3">
    <source>
        <dbReference type="ARBA" id="ARBA00022475"/>
    </source>
</evidence>
<keyword evidence="3" id="KW-1003">Cell membrane</keyword>
<evidence type="ECO:0000256" key="2">
    <source>
        <dbReference type="ARBA" id="ARBA00004241"/>
    </source>
</evidence>
<comment type="subcellular location">
    <subcellularLocation>
        <location evidence="1">Cell membrane</location>
    </subcellularLocation>
    <subcellularLocation>
        <location evidence="2">Cell surface</location>
    </subcellularLocation>
</comment>
<evidence type="ECO:0000313" key="10">
    <source>
        <dbReference type="EMBL" id="KMZ82602.1"/>
    </source>
</evidence>
<evidence type="ECO:0000256" key="6">
    <source>
        <dbReference type="ARBA" id="ARBA00023157"/>
    </source>
</evidence>
<keyword evidence="4" id="KW-0732">Signal</keyword>
<protein>
    <recommendedName>
        <fullName evidence="9">6-Cys domain-containing protein</fullName>
    </recommendedName>
</protein>
<gene>
    <name evidence="10" type="ORF">PVIIG_02392</name>
</gene>
<sequence length="391" mass="43969">MVHSAVFSPPQFDCRTENKMASSLRVRVLFAILAFLLEVKKNVSYAQNENEVTLCLSEFNQDKECNVSAEFGKEMKVYCPIDSEQNNNGGVVRMNGREVNNDNDCFSKMKSNDAANRNVTKKFAEYVENLILHTNARDNTHYFYVPHTVTAGVLLSCNCIDRPRQKAYKLNIQIAKNENKNVKGCNFYYADENGEQNEHSVEQNVNVKKKKVCNVDVQANDVVSFRCRVHNRYSNVLVNPPLCFHEVSNEDNQKTQLSGVLNGVKVIPRIATYVPDPMMPRFLSYLVAPPQINESLKVKCSCSITDNVLDISYIGTISLNFIKTDKLHPVKEEDDAEKKNKWKNSINEGEVQDGGNSDNSAPREGEADVRSASVLTGLSTTLLLCLFSAWG</sequence>
<evidence type="ECO:0000256" key="7">
    <source>
        <dbReference type="ARBA" id="ARBA00023180"/>
    </source>
</evidence>
<accession>A0A0J9SKU5</accession>
<name>A0A0J9SKU5_PLAVI</name>
<reference evidence="10 11" key="1">
    <citation type="submission" date="2011-08" db="EMBL/GenBank/DDBJ databases">
        <title>The Genome Sequence of Plasmodium vivax India VII.</title>
        <authorList>
            <consortium name="The Broad Institute Genome Sequencing Platform"/>
            <consortium name="The Broad Institute Genome Sequencing Center for Infectious Disease"/>
            <person name="Neafsey D."/>
            <person name="Carlton J."/>
            <person name="Barnwell J."/>
            <person name="Collins W."/>
            <person name="Escalante A."/>
            <person name="Mullikin J."/>
            <person name="Saul A."/>
            <person name="Guigo R."/>
            <person name="Camara F."/>
            <person name="Young S.K."/>
            <person name="Zeng Q."/>
            <person name="Gargeya S."/>
            <person name="Fitzgerald M."/>
            <person name="Haas B."/>
            <person name="Abouelleil A."/>
            <person name="Alvarado L."/>
            <person name="Arachchi H.M."/>
            <person name="Berlin A."/>
            <person name="Brown A."/>
            <person name="Chapman S.B."/>
            <person name="Chen Z."/>
            <person name="Dunbar C."/>
            <person name="Freedman E."/>
            <person name="Gearin G."/>
            <person name="Gellesch M."/>
            <person name="Goldberg J."/>
            <person name="Griggs A."/>
            <person name="Gujja S."/>
            <person name="Heiman D."/>
            <person name="Howarth C."/>
            <person name="Larson L."/>
            <person name="Lui A."/>
            <person name="MacDonald P.J.P."/>
            <person name="Montmayeur A."/>
            <person name="Murphy C."/>
            <person name="Neiman D."/>
            <person name="Pearson M."/>
            <person name="Priest M."/>
            <person name="Roberts A."/>
            <person name="Saif S."/>
            <person name="Shea T."/>
            <person name="Shenoy N."/>
            <person name="Sisk P."/>
            <person name="Stolte C."/>
            <person name="Sykes S."/>
            <person name="Wortman J."/>
            <person name="Nusbaum C."/>
            <person name="Birren B."/>
        </authorList>
    </citation>
    <scope>NUCLEOTIDE SEQUENCE [LARGE SCALE GENOMIC DNA]</scope>
    <source>
        <strain evidence="10 11">India VII</strain>
    </source>
</reference>
<dbReference type="Proteomes" id="UP000053562">
    <property type="component" value="Unassembled WGS sequence"/>
</dbReference>
<proteinExistence type="predicted"/>
<feature type="domain" description="6-Cys" evidence="9">
    <location>
        <begin position="181"/>
        <end position="327"/>
    </location>
</feature>
<keyword evidence="6" id="KW-1015">Disulfide bond</keyword>
<dbReference type="Gene3D" id="2.60.40.2860">
    <property type="match status" value="2"/>
</dbReference>
<evidence type="ECO:0000256" key="8">
    <source>
        <dbReference type="SAM" id="MobiDB-lite"/>
    </source>
</evidence>
<evidence type="ECO:0000256" key="1">
    <source>
        <dbReference type="ARBA" id="ARBA00004236"/>
    </source>
</evidence>
<dbReference type="SMART" id="SM00970">
    <property type="entry name" value="s48_45"/>
    <property type="match status" value="1"/>
</dbReference>
<dbReference type="AlphaFoldDB" id="A0A0J9SKU5"/>
<dbReference type="OrthoDB" id="386449at2759"/>